<accession>A0A2X2UI24</accession>
<evidence type="ECO:0000313" key="1">
    <source>
        <dbReference type="EMBL" id="SQB14057.1"/>
    </source>
</evidence>
<reference evidence="1 2" key="1">
    <citation type="submission" date="2018-06" db="EMBL/GenBank/DDBJ databases">
        <authorList>
            <consortium name="Pathogen Informatics"/>
            <person name="Doyle S."/>
        </authorList>
    </citation>
    <scope>NUCLEOTIDE SEQUENCE [LARGE SCALE GENOMIC DNA]</scope>
    <source>
        <strain evidence="1 2">NCTC11224</strain>
    </source>
</reference>
<dbReference type="EMBL" id="UAVW01000012">
    <property type="protein sequence ID" value="SQB14057.1"/>
    <property type="molecule type" value="Genomic_DNA"/>
</dbReference>
<evidence type="ECO:0000313" key="2">
    <source>
        <dbReference type="Proteomes" id="UP000251853"/>
    </source>
</evidence>
<protein>
    <submittedName>
        <fullName evidence="1">Uncharacterized protein</fullName>
    </submittedName>
</protein>
<gene>
    <name evidence="1" type="ORF">NCTC11224_03085</name>
</gene>
<keyword evidence="2" id="KW-1185">Reference proteome</keyword>
<name>A0A2X2UI24_9FIRM</name>
<dbReference type="AlphaFoldDB" id="A0A2X2UI24"/>
<organism evidence="1 2">
    <name type="scientific">Enterocloster clostridioformis</name>
    <dbReference type="NCBI Taxonomy" id="1531"/>
    <lineage>
        <taxon>Bacteria</taxon>
        <taxon>Bacillati</taxon>
        <taxon>Bacillota</taxon>
        <taxon>Clostridia</taxon>
        <taxon>Lachnospirales</taxon>
        <taxon>Lachnospiraceae</taxon>
        <taxon>Enterocloster</taxon>
    </lineage>
</organism>
<sequence>MREAGVVSLNIRMVRECYQMIDLMEKQDFVFTQEDKRILLSYAFHQQDLDCVHDAVIHIAAVREKEKSQGNLEAGIIEQYAIRGGSELQERIKEYIIQLEVANINQEIANRLLVKILQDKNVDYELDRMLEELRKREDEKKKENEAVRR</sequence>
<proteinExistence type="predicted"/>
<dbReference type="RefSeq" id="WP_112482288.1">
    <property type="nucleotide sequence ID" value="NZ_JAIWZC010000001.1"/>
</dbReference>
<dbReference type="Proteomes" id="UP000251853">
    <property type="component" value="Unassembled WGS sequence"/>
</dbReference>